<dbReference type="Pfam" id="PF16015">
    <property type="entry name" value="Promethin"/>
    <property type="match status" value="1"/>
</dbReference>
<evidence type="ECO:0000313" key="3">
    <source>
        <dbReference type="EMBL" id="KAH7087563.1"/>
    </source>
</evidence>
<evidence type="ECO:0000256" key="1">
    <source>
        <dbReference type="SAM" id="MobiDB-lite"/>
    </source>
</evidence>
<dbReference type="Proteomes" id="UP000813461">
    <property type="component" value="Unassembled WGS sequence"/>
</dbReference>
<feature type="region of interest" description="Disordered" evidence="1">
    <location>
        <begin position="175"/>
        <end position="243"/>
    </location>
</feature>
<evidence type="ECO:0000313" key="4">
    <source>
        <dbReference type="Proteomes" id="UP000813461"/>
    </source>
</evidence>
<keyword evidence="4" id="KW-1185">Reference proteome</keyword>
<feature type="transmembrane region" description="Helical" evidence="2">
    <location>
        <begin position="110"/>
        <end position="130"/>
    </location>
</feature>
<name>A0A8K0R5T0_9PLEO</name>
<evidence type="ECO:0000256" key="2">
    <source>
        <dbReference type="SAM" id="Phobius"/>
    </source>
</evidence>
<dbReference type="AlphaFoldDB" id="A0A8K0R5T0"/>
<protein>
    <submittedName>
        <fullName evidence="3">Uncharacterized protein</fullName>
    </submittedName>
</protein>
<comment type="caution">
    <text evidence="3">The sequence shown here is derived from an EMBL/GenBank/DDBJ whole genome shotgun (WGS) entry which is preliminary data.</text>
</comment>
<keyword evidence="2" id="KW-0472">Membrane</keyword>
<reference evidence="3" key="1">
    <citation type="journal article" date="2021" name="Nat. Commun.">
        <title>Genetic determinants of endophytism in the Arabidopsis root mycobiome.</title>
        <authorList>
            <person name="Mesny F."/>
            <person name="Miyauchi S."/>
            <person name="Thiergart T."/>
            <person name="Pickel B."/>
            <person name="Atanasova L."/>
            <person name="Karlsson M."/>
            <person name="Huettel B."/>
            <person name="Barry K.W."/>
            <person name="Haridas S."/>
            <person name="Chen C."/>
            <person name="Bauer D."/>
            <person name="Andreopoulos W."/>
            <person name="Pangilinan J."/>
            <person name="LaButti K."/>
            <person name="Riley R."/>
            <person name="Lipzen A."/>
            <person name="Clum A."/>
            <person name="Drula E."/>
            <person name="Henrissat B."/>
            <person name="Kohler A."/>
            <person name="Grigoriev I.V."/>
            <person name="Martin F.M."/>
            <person name="Hacquard S."/>
        </authorList>
    </citation>
    <scope>NUCLEOTIDE SEQUENCE</scope>
    <source>
        <strain evidence="3">MPI-SDFR-AT-0120</strain>
    </source>
</reference>
<proteinExistence type="predicted"/>
<gene>
    <name evidence="3" type="ORF">FB567DRAFT_347956</name>
</gene>
<keyword evidence="2" id="KW-0812">Transmembrane</keyword>
<organism evidence="3 4">
    <name type="scientific">Paraphoma chrysanthemicola</name>
    <dbReference type="NCBI Taxonomy" id="798071"/>
    <lineage>
        <taxon>Eukaryota</taxon>
        <taxon>Fungi</taxon>
        <taxon>Dikarya</taxon>
        <taxon>Ascomycota</taxon>
        <taxon>Pezizomycotina</taxon>
        <taxon>Dothideomycetes</taxon>
        <taxon>Pleosporomycetidae</taxon>
        <taxon>Pleosporales</taxon>
        <taxon>Pleosporineae</taxon>
        <taxon>Phaeosphaeriaceae</taxon>
        <taxon>Paraphoma</taxon>
    </lineage>
</organism>
<keyword evidence="2" id="KW-1133">Transmembrane helix</keyword>
<accession>A0A8K0R5T0</accession>
<feature type="transmembrane region" description="Helical" evidence="2">
    <location>
        <begin position="82"/>
        <end position="104"/>
    </location>
</feature>
<sequence length="243" mass="26546">MSALISHAQRTAGNVGTQLQSTTNKFLPPAEREKKLKDLRDFTNRNPKLTAFLAFQIALAGPPLVLFLIFAASTLLISLSTALLCALTSALIYTFFVVGIALFFLVPTLFLASFAATFFFLWCLAAYLVLQRFNEGEAPGKRGTRVGDTLHGPTGDRLDWMAGGKDRRPVEISMAQDVADKNGSEDSEDYDRGGNPSRHGGDAHLIGNEWEAKWSEGTQQRQKEFAKGLDIKVDTIAPPQPAS</sequence>
<feature type="compositionally biased region" description="Basic and acidic residues" evidence="1">
    <location>
        <begin position="221"/>
        <end position="233"/>
    </location>
</feature>
<feature type="transmembrane region" description="Helical" evidence="2">
    <location>
        <begin position="49"/>
        <end position="70"/>
    </location>
</feature>
<dbReference type="OrthoDB" id="3928876at2759"/>
<dbReference type="EMBL" id="JAGMVJ010000009">
    <property type="protein sequence ID" value="KAH7087563.1"/>
    <property type="molecule type" value="Genomic_DNA"/>
</dbReference>